<evidence type="ECO:0000256" key="2">
    <source>
        <dbReference type="SAM" id="MobiDB-lite"/>
    </source>
</evidence>
<proteinExistence type="predicted"/>
<keyword evidence="1" id="KW-0040">ANK repeat</keyword>
<dbReference type="PROSITE" id="PS50088">
    <property type="entry name" value="ANK_REPEAT"/>
    <property type="match status" value="1"/>
</dbReference>
<name>A0A1F5LPF2_PENAI</name>
<dbReference type="InterPro" id="IPR002110">
    <property type="entry name" value="Ankyrin_rpt"/>
</dbReference>
<dbReference type="Gene3D" id="1.25.40.20">
    <property type="entry name" value="Ankyrin repeat-containing domain"/>
    <property type="match status" value="1"/>
</dbReference>
<dbReference type="OrthoDB" id="7729168at2759"/>
<gene>
    <name evidence="3" type="ORF">PENARI_c005G08768</name>
</gene>
<dbReference type="GeneID" id="34574649"/>
<dbReference type="EMBL" id="LXJU01000005">
    <property type="protein sequence ID" value="OGE54976.1"/>
    <property type="molecule type" value="Genomic_DNA"/>
</dbReference>
<dbReference type="SUPFAM" id="SSF48403">
    <property type="entry name" value="Ankyrin repeat"/>
    <property type="match status" value="1"/>
</dbReference>
<dbReference type="PROSITE" id="PS50297">
    <property type="entry name" value="ANK_REP_REGION"/>
    <property type="match status" value="1"/>
</dbReference>
<evidence type="ECO:0000313" key="3">
    <source>
        <dbReference type="EMBL" id="OGE54976.1"/>
    </source>
</evidence>
<comment type="caution">
    <text evidence="3">The sequence shown here is derived from an EMBL/GenBank/DDBJ whole genome shotgun (WGS) entry which is preliminary data.</text>
</comment>
<evidence type="ECO:0000256" key="1">
    <source>
        <dbReference type="PROSITE-ProRule" id="PRU00023"/>
    </source>
</evidence>
<reference evidence="3 4" key="1">
    <citation type="journal article" date="2016" name="Sci. Rep.">
        <title>Penicillium arizonense, a new, genome sequenced fungal species, reveals a high chemical diversity in secreted metabolites.</title>
        <authorList>
            <person name="Grijseels S."/>
            <person name="Nielsen J.C."/>
            <person name="Randelovic M."/>
            <person name="Nielsen J."/>
            <person name="Nielsen K.F."/>
            <person name="Workman M."/>
            <person name="Frisvad J.C."/>
        </authorList>
    </citation>
    <scope>NUCLEOTIDE SEQUENCE [LARGE SCALE GENOMIC DNA]</scope>
    <source>
        <strain evidence="3 4">CBS 141311</strain>
    </source>
</reference>
<dbReference type="Proteomes" id="UP000177622">
    <property type="component" value="Unassembled WGS sequence"/>
</dbReference>
<dbReference type="Pfam" id="PF12796">
    <property type="entry name" value="Ank_2"/>
    <property type="match status" value="1"/>
</dbReference>
<dbReference type="SMART" id="SM00248">
    <property type="entry name" value="ANK"/>
    <property type="match status" value="2"/>
</dbReference>
<evidence type="ECO:0000313" key="4">
    <source>
        <dbReference type="Proteomes" id="UP000177622"/>
    </source>
</evidence>
<sequence length="256" mass="29263">MVQTRQQARRKAQSDILKYTTVKSGVQKLPRTPKAPKGKHFNGSRKEPSLSLQVHRLLDDDASEDDFRSLLMGSKDQLDFVPPLAFDNLHTKNDVFHRAIQKQRLDALPWMLERQNLDNWNSLHLVVVYDNLELVKQLGDEIPELGCVVDRSGRTPLHLAFTKCNAQVARFLLESDCWNNYHGVDRNCVGHLTVEALAFDCRKSGMCEWANLVGWLYNEGGMVTDTKDSNGETAIDLARKRDIFDVRVKYPLMGRK</sequence>
<feature type="region of interest" description="Disordered" evidence="2">
    <location>
        <begin position="22"/>
        <end position="48"/>
    </location>
</feature>
<dbReference type="AlphaFoldDB" id="A0A1F5LPF2"/>
<keyword evidence="4" id="KW-1185">Reference proteome</keyword>
<protein>
    <submittedName>
        <fullName evidence="3">Uncharacterized protein</fullName>
    </submittedName>
</protein>
<organism evidence="3 4">
    <name type="scientific">Penicillium arizonense</name>
    <dbReference type="NCBI Taxonomy" id="1835702"/>
    <lineage>
        <taxon>Eukaryota</taxon>
        <taxon>Fungi</taxon>
        <taxon>Dikarya</taxon>
        <taxon>Ascomycota</taxon>
        <taxon>Pezizomycotina</taxon>
        <taxon>Eurotiomycetes</taxon>
        <taxon>Eurotiomycetidae</taxon>
        <taxon>Eurotiales</taxon>
        <taxon>Aspergillaceae</taxon>
        <taxon>Penicillium</taxon>
    </lineage>
</organism>
<dbReference type="InterPro" id="IPR036770">
    <property type="entry name" value="Ankyrin_rpt-contain_sf"/>
</dbReference>
<dbReference type="RefSeq" id="XP_022490406.1">
    <property type="nucleotide sequence ID" value="XM_022629915.1"/>
</dbReference>
<feature type="repeat" description="ANK" evidence="1">
    <location>
        <begin position="152"/>
        <end position="174"/>
    </location>
</feature>
<feature type="compositionally biased region" description="Basic residues" evidence="2">
    <location>
        <begin position="34"/>
        <end position="43"/>
    </location>
</feature>
<accession>A0A1F5LPF2</accession>